<feature type="transmembrane region" description="Helical" evidence="7">
    <location>
        <begin position="43"/>
        <end position="62"/>
    </location>
</feature>
<dbReference type="InterPro" id="IPR000515">
    <property type="entry name" value="MetI-like"/>
</dbReference>
<keyword evidence="6 7" id="KW-0472">Membrane</keyword>
<keyword evidence="2 7" id="KW-0813">Transport</keyword>
<dbReference type="PANTHER" id="PTHR30151:SF0">
    <property type="entry name" value="ABC TRANSPORTER PERMEASE PROTEIN MJ0413-RELATED"/>
    <property type="match status" value="1"/>
</dbReference>
<feature type="domain" description="ABC transmembrane type-1" evidence="8">
    <location>
        <begin position="96"/>
        <end position="276"/>
    </location>
</feature>
<name>A0A7G6SWP7_9HYPH</name>
<dbReference type="PANTHER" id="PTHR30151">
    <property type="entry name" value="ALKANE SULFONATE ABC TRANSPORTER-RELATED, MEMBRANE SUBUNIT"/>
    <property type="match status" value="1"/>
</dbReference>
<reference evidence="10" key="1">
    <citation type="journal article" date="2020" name="Mol. Plant Microbe">
        <title>Rhizobial microsymbionts of the narrowly endemic Oxytropis species growing in Kamchatka are characterized by significant genetic diversity and possess a set of genes that are associated with T3SS and T6SS secretion systems and can affect the development of symbiosis.</title>
        <authorList>
            <person name="Safronova V."/>
            <person name="Guro P."/>
            <person name="Sazanova A."/>
            <person name="Kuznetsova I."/>
            <person name="Belimov A."/>
            <person name="Yakubov V."/>
            <person name="Chirak E."/>
            <person name="Afonin A."/>
            <person name="Gogolev Y."/>
            <person name="Andronov E."/>
            <person name="Tikhonovich I."/>
        </authorList>
    </citation>
    <scope>NUCLEOTIDE SEQUENCE [LARGE SCALE GENOMIC DNA]</scope>
    <source>
        <strain evidence="10">583</strain>
    </source>
</reference>
<dbReference type="Proteomes" id="UP000515465">
    <property type="component" value="Chromosome"/>
</dbReference>
<dbReference type="GO" id="GO:0005886">
    <property type="term" value="C:plasma membrane"/>
    <property type="evidence" value="ECO:0007669"/>
    <property type="project" value="UniProtKB-SubCell"/>
</dbReference>
<dbReference type="SUPFAM" id="SSF161098">
    <property type="entry name" value="MetI-like"/>
    <property type="match status" value="1"/>
</dbReference>
<keyword evidence="3" id="KW-1003">Cell membrane</keyword>
<evidence type="ECO:0000313" key="10">
    <source>
        <dbReference type="Proteomes" id="UP000515465"/>
    </source>
</evidence>
<keyword evidence="5 7" id="KW-1133">Transmembrane helix</keyword>
<comment type="subcellular location">
    <subcellularLocation>
        <location evidence="1 7">Cell membrane</location>
        <topology evidence="1 7">Multi-pass membrane protein</topology>
    </subcellularLocation>
</comment>
<dbReference type="CDD" id="cd06261">
    <property type="entry name" value="TM_PBP2"/>
    <property type="match status" value="1"/>
</dbReference>
<organism evidence="9 10">
    <name type="scientific">Mesorhizobium huakuii</name>
    <dbReference type="NCBI Taxonomy" id="28104"/>
    <lineage>
        <taxon>Bacteria</taxon>
        <taxon>Pseudomonadati</taxon>
        <taxon>Pseudomonadota</taxon>
        <taxon>Alphaproteobacteria</taxon>
        <taxon>Hyphomicrobiales</taxon>
        <taxon>Phyllobacteriaceae</taxon>
        <taxon>Mesorhizobium</taxon>
    </lineage>
</organism>
<dbReference type="EMBL" id="CP050296">
    <property type="protein sequence ID" value="QND58929.1"/>
    <property type="molecule type" value="Genomic_DNA"/>
</dbReference>
<comment type="similarity">
    <text evidence="7">Belongs to the binding-protein-dependent transport system permease family.</text>
</comment>
<evidence type="ECO:0000259" key="8">
    <source>
        <dbReference type="PROSITE" id="PS50928"/>
    </source>
</evidence>
<feature type="transmembrane region" description="Helical" evidence="7">
    <location>
        <begin position="96"/>
        <end position="117"/>
    </location>
</feature>
<accession>A0A7G6SWP7</accession>
<dbReference type="PROSITE" id="PS50928">
    <property type="entry name" value="ABC_TM1"/>
    <property type="match status" value="1"/>
</dbReference>
<evidence type="ECO:0000256" key="5">
    <source>
        <dbReference type="ARBA" id="ARBA00022989"/>
    </source>
</evidence>
<evidence type="ECO:0000256" key="2">
    <source>
        <dbReference type="ARBA" id="ARBA00022448"/>
    </source>
</evidence>
<evidence type="ECO:0000256" key="7">
    <source>
        <dbReference type="RuleBase" id="RU363032"/>
    </source>
</evidence>
<dbReference type="InterPro" id="IPR035906">
    <property type="entry name" value="MetI-like_sf"/>
</dbReference>
<dbReference type="Pfam" id="PF00528">
    <property type="entry name" value="BPD_transp_1"/>
    <property type="match status" value="1"/>
</dbReference>
<gene>
    <name evidence="9" type="ORF">HB778_21820</name>
</gene>
<evidence type="ECO:0000256" key="4">
    <source>
        <dbReference type="ARBA" id="ARBA00022692"/>
    </source>
</evidence>
<feature type="transmembrane region" description="Helical" evidence="7">
    <location>
        <begin position="162"/>
        <end position="178"/>
    </location>
</feature>
<evidence type="ECO:0000313" key="9">
    <source>
        <dbReference type="EMBL" id="QND58929.1"/>
    </source>
</evidence>
<dbReference type="GO" id="GO:0055085">
    <property type="term" value="P:transmembrane transport"/>
    <property type="evidence" value="ECO:0007669"/>
    <property type="project" value="InterPro"/>
</dbReference>
<evidence type="ECO:0000256" key="6">
    <source>
        <dbReference type="ARBA" id="ARBA00023136"/>
    </source>
</evidence>
<proteinExistence type="inferred from homology"/>
<evidence type="ECO:0000256" key="3">
    <source>
        <dbReference type="ARBA" id="ARBA00022475"/>
    </source>
</evidence>
<feature type="transmembrane region" description="Helical" evidence="7">
    <location>
        <begin position="253"/>
        <end position="271"/>
    </location>
</feature>
<sequence>MTLAPNATSPISHIVTTSVEKNQPGRSAWKAVTTPFQAVSRPLSITLSVLVWGAVIGGWFALTYSGAVKEMFLPRPESVLFTTINMALDGSLWEHVLASVQVVLIGFVISSIVAVPLGLTMGTYRIVQAALDPLVNFIRYLPVTSFVPLFILWIGIGIEQRVAVIIFGIFFQQLVMIADSARSVQRDLVNAAYTLGTKRSDTVFHIVFPATLPNVLDVLRVTMGWAWTYLVVAELVAARSGLGYISLKAMRGFQVDVIFMAIALIGILGLCTDQLFRGIRRLVAPWAN</sequence>
<feature type="transmembrane region" description="Helical" evidence="7">
    <location>
        <begin position="137"/>
        <end position="156"/>
    </location>
</feature>
<evidence type="ECO:0000256" key="1">
    <source>
        <dbReference type="ARBA" id="ARBA00004651"/>
    </source>
</evidence>
<keyword evidence="4 7" id="KW-0812">Transmembrane</keyword>
<dbReference type="Gene3D" id="1.10.3720.10">
    <property type="entry name" value="MetI-like"/>
    <property type="match status" value="1"/>
</dbReference>
<protein>
    <submittedName>
        <fullName evidence="9">ABC transporter permease</fullName>
    </submittedName>
</protein>
<dbReference type="AlphaFoldDB" id="A0A7G6SWP7"/>
<feature type="transmembrane region" description="Helical" evidence="7">
    <location>
        <begin position="226"/>
        <end position="247"/>
    </location>
</feature>